<dbReference type="AlphaFoldDB" id="A0A0E9QTE6"/>
<reference evidence="1" key="1">
    <citation type="submission" date="2014-11" db="EMBL/GenBank/DDBJ databases">
        <authorList>
            <person name="Amaro Gonzalez C."/>
        </authorList>
    </citation>
    <scope>NUCLEOTIDE SEQUENCE</scope>
</reference>
<protein>
    <submittedName>
        <fullName evidence="1">Uncharacterized protein</fullName>
    </submittedName>
</protein>
<proteinExistence type="predicted"/>
<organism evidence="1">
    <name type="scientific">Anguilla anguilla</name>
    <name type="common">European freshwater eel</name>
    <name type="synonym">Muraena anguilla</name>
    <dbReference type="NCBI Taxonomy" id="7936"/>
    <lineage>
        <taxon>Eukaryota</taxon>
        <taxon>Metazoa</taxon>
        <taxon>Chordata</taxon>
        <taxon>Craniata</taxon>
        <taxon>Vertebrata</taxon>
        <taxon>Euteleostomi</taxon>
        <taxon>Actinopterygii</taxon>
        <taxon>Neopterygii</taxon>
        <taxon>Teleostei</taxon>
        <taxon>Anguilliformes</taxon>
        <taxon>Anguillidae</taxon>
        <taxon>Anguilla</taxon>
    </lineage>
</organism>
<evidence type="ECO:0000313" key="1">
    <source>
        <dbReference type="EMBL" id="JAH19540.1"/>
    </source>
</evidence>
<name>A0A0E9QTE6_ANGAN</name>
<accession>A0A0E9QTE6</accession>
<reference evidence="1" key="2">
    <citation type="journal article" date="2015" name="Fish Shellfish Immunol.">
        <title>Early steps in the European eel (Anguilla anguilla)-Vibrio vulnificus interaction in the gills: Role of the RtxA13 toxin.</title>
        <authorList>
            <person name="Callol A."/>
            <person name="Pajuelo D."/>
            <person name="Ebbesson L."/>
            <person name="Teles M."/>
            <person name="MacKenzie S."/>
            <person name="Amaro C."/>
        </authorList>
    </citation>
    <scope>NUCLEOTIDE SEQUENCE</scope>
</reference>
<sequence length="49" mass="5379">MSVTLGVQGHQLILCHFGVFSSCDLNRIPQQKRDCVSTDIQSSTQAIES</sequence>
<dbReference type="EMBL" id="GBXM01089037">
    <property type="protein sequence ID" value="JAH19540.1"/>
    <property type="molecule type" value="Transcribed_RNA"/>
</dbReference>